<proteinExistence type="predicted"/>
<name>A0ACB8UWF6_9EURO</name>
<comment type="caution">
    <text evidence="1">The sequence shown here is derived from an EMBL/GenBank/DDBJ whole genome shotgun (WGS) entry which is preliminary data.</text>
</comment>
<accession>A0ACB8UWF6</accession>
<sequence length="454" mass="52570">MVAAFDILPPELVLMIIEEFEESQEILSFMMCCRRLHAIAERFLYKTIKLQEIVSRAGMLSLLQTILQRPILATYTKTLELTLWEYPNALSNMLHSPRRVTSRPILNSQYKLVEQKVKFVSKSREDEWKWLDDIRLGQVDAFLGLILISMPNLERLYITHYPQKSSYFFEMIRRVADREPPFDVSPTLTRLSYVHFSPFSMGRVRIGFLSRFLQLPAIEALTTLGIDEEVSDISVRVSSHIKNFEIINSSCTQSIGPLLEGCKKLKSFKYTHGNYFHSRPVHINLWESLRATRHTLESLWLDWDALSDTPEHLWPLFPMSFDHFPMLKILTLPAPQIFGRRQTYLHPLAAILPKTLETLCIMKIRIDAIESIIPELLHIVTSSATIVPCLKRIKLSGIVGPAYESRAYWAEMRVKDIFFPKMIRQLEVMKGPCQEAGVILEFSMPEWKSAARLV</sequence>
<organism evidence="1">
    <name type="scientific">Ophidiomyces ophidiicola</name>
    <dbReference type="NCBI Taxonomy" id="1387563"/>
    <lineage>
        <taxon>Eukaryota</taxon>
        <taxon>Fungi</taxon>
        <taxon>Dikarya</taxon>
        <taxon>Ascomycota</taxon>
        <taxon>Pezizomycotina</taxon>
        <taxon>Eurotiomycetes</taxon>
        <taxon>Eurotiomycetidae</taxon>
        <taxon>Onygenales</taxon>
        <taxon>Onygenaceae</taxon>
        <taxon>Ophidiomyces</taxon>
    </lineage>
</organism>
<gene>
    <name evidence="1" type="ORF">LOY88_003369</name>
</gene>
<dbReference type="EMBL" id="JALBCA010000044">
    <property type="protein sequence ID" value="KAI2386814.1"/>
    <property type="molecule type" value="Genomic_DNA"/>
</dbReference>
<protein>
    <submittedName>
        <fullName evidence="1">Uncharacterized protein</fullName>
    </submittedName>
</protein>
<evidence type="ECO:0000313" key="1">
    <source>
        <dbReference type="EMBL" id="KAI2386814.1"/>
    </source>
</evidence>
<reference evidence="1" key="1">
    <citation type="journal article" date="2022" name="bioRxiv">
        <title>Population genetic analysis of Ophidiomyces ophidiicola, the causative agent of snake fungal disease, indicates recent introductions to the USA.</title>
        <authorList>
            <person name="Ladner J.T."/>
            <person name="Palmer J.M."/>
            <person name="Ettinger C.L."/>
            <person name="Stajich J.E."/>
            <person name="Farrell T.M."/>
            <person name="Glorioso B.M."/>
            <person name="Lawson B."/>
            <person name="Price S.J."/>
            <person name="Stengle A.G."/>
            <person name="Grear D.A."/>
            <person name="Lorch J.M."/>
        </authorList>
    </citation>
    <scope>NUCLEOTIDE SEQUENCE</scope>
    <source>
        <strain evidence="1">NWHC 24266-5</strain>
    </source>
</reference>